<protein>
    <submittedName>
        <fullName evidence="3">Uncharacterized protein</fullName>
    </submittedName>
</protein>
<keyword evidence="2" id="KW-0472">Membrane</keyword>
<feature type="transmembrane region" description="Helical" evidence="2">
    <location>
        <begin position="624"/>
        <end position="642"/>
    </location>
</feature>
<feature type="transmembrane region" description="Helical" evidence="2">
    <location>
        <begin position="683"/>
        <end position="702"/>
    </location>
</feature>
<feature type="compositionally biased region" description="Polar residues" evidence="1">
    <location>
        <begin position="805"/>
        <end position="823"/>
    </location>
</feature>
<dbReference type="OrthoDB" id="2403103at2759"/>
<keyword evidence="2" id="KW-1133">Transmembrane helix</keyword>
<dbReference type="AlphaFoldDB" id="A0A397I9P4"/>
<comment type="caution">
    <text evidence="3">The sequence shown here is derived from an EMBL/GenBank/DDBJ whole genome shotgun (WGS) entry which is preliminary data.</text>
</comment>
<evidence type="ECO:0000256" key="1">
    <source>
        <dbReference type="SAM" id="MobiDB-lite"/>
    </source>
</evidence>
<feature type="transmembrane region" description="Helical" evidence="2">
    <location>
        <begin position="759"/>
        <end position="781"/>
    </location>
</feature>
<evidence type="ECO:0000313" key="4">
    <source>
        <dbReference type="Proteomes" id="UP000266861"/>
    </source>
</evidence>
<evidence type="ECO:0000256" key="2">
    <source>
        <dbReference type="SAM" id="Phobius"/>
    </source>
</evidence>
<keyword evidence="4" id="KW-1185">Reference proteome</keyword>
<sequence length="839" mass="95306">MKQIHSEQNHRYGNMGNILMGQNPNVTSLNNELWVKPVLSLRIIYPNGTVSEIDKDLEIQDFNWHITTSPGGDYLDPVNIFALQKGYLLVRYFNASNPNDVTTYEEWGCIIGWNDTLYDKVNFGKAYIQNDVWDPTAADIVSNVDTEKGFLRIVRNETFFEWQQYTIDYSFNLIKLLEGIVAPPQNEITALNVMGTIGEGYSIIMGNSTSTNSSNPLEIRASVYSLTKGYYDKQFGTPKMLYQLSLVNITISKIFCFISSTGVGHVCALDVTQGDVNSYNSSNHYYVKLNFLSSGTVAEPSKELPRLPSNTTTGWLVESIPYGGYLFYSYFLDANSDTNVFAYYFNEYSNEPVPWDLSEPSILSLRGVLIIMSNNTMLLSQIEDFNTWSFLTTDIPKFTENSDNGYLNLRVNSTSPSINANISTLTNNITITYYEQVELSAGNISIYQINNNDNNIIRQFVNGITIDNDFVRSKTYGEPLMGIYENIWKFKTNPSEETFADTVSRVLRLTVEGTKYYENLNSTGKGQFFRDLHLALSKIIPVDIRRLSSNEKTQVDSTISHQILISLNIESPKEGRSVASIVDDLNDMITYKSMTFISLFPTTKYLDEDFGFRPKQNLWNKYKWRFLGVVLALAILVVLFLLAQKKESKGRNMAILQLGLIIFDFIMDVLFVSKNGKVAEVLYIPSVIFLTVPIGINTIWAFKIISDENKSKTFLDWFTQHEKVASVFTILSSADIETLNIPQFIIQLLYHYSVVTYDIIPLLALVSSCLSLLINIVGRLFQAINSCRHGTLKYDSKQNQDDVESLQQLQTPTTERNYTSDESISHSIDVNVKEEKEKK</sequence>
<dbReference type="STRING" id="1348612.A0A397I9P4"/>
<keyword evidence="2" id="KW-0812">Transmembrane</keyword>
<organism evidence="3 4">
    <name type="scientific">Diversispora epigaea</name>
    <dbReference type="NCBI Taxonomy" id="1348612"/>
    <lineage>
        <taxon>Eukaryota</taxon>
        <taxon>Fungi</taxon>
        <taxon>Fungi incertae sedis</taxon>
        <taxon>Mucoromycota</taxon>
        <taxon>Glomeromycotina</taxon>
        <taxon>Glomeromycetes</taxon>
        <taxon>Diversisporales</taxon>
        <taxon>Diversisporaceae</taxon>
        <taxon>Diversispora</taxon>
    </lineage>
</organism>
<proteinExistence type="predicted"/>
<dbReference type="EMBL" id="PQFF01000248">
    <property type="protein sequence ID" value="RHZ70486.1"/>
    <property type="molecule type" value="Genomic_DNA"/>
</dbReference>
<feature type="region of interest" description="Disordered" evidence="1">
    <location>
        <begin position="803"/>
        <end position="823"/>
    </location>
</feature>
<accession>A0A397I9P4</accession>
<evidence type="ECO:0000313" key="3">
    <source>
        <dbReference type="EMBL" id="RHZ70486.1"/>
    </source>
</evidence>
<name>A0A397I9P4_9GLOM</name>
<dbReference type="Proteomes" id="UP000266861">
    <property type="component" value="Unassembled WGS sequence"/>
</dbReference>
<feature type="transmembrane region" description="Helical" evidence="2">
    <location>
        <begin position="654"/>
        <end position="671"/>
    </location>
</feature>
<gene>
    <name evidence="3" type="ORF">Glove_271g81</name>
</gene>
<reference evidence="3 4" key="1">
    <citation type="submission" date="2018-08" db="EMBL/GenBank/DDBJ databases">
        <title>Genome and evolution of the arbuscular mycorrhizal fungus Diversispora epigaea (formerly Glomus versiforme) and its bacterial endosymbionts.</title>
        <authorList>
            <person name="Sun X."/>
            <person name="Fei Z."/>
            <person name="Harrison M."/>
        </authorList>
    </citation>
    <scope>NUCLEOTIDE SEQUENCE [LARGE SCALE GENOMIC DNA]</scope>
    <source>
        <strain evidence="3 4">IT104</strain>
    </source>
</reference>